<dbReference type="AlphaFoldDB" id="A0A327Z9I3"/>
<gene>
    <name evidence="2" type="ORF">B0I29_109149</name>
</gene>
<name>A0A327Z9I3_9ACTN</name>
<keyword evidence="3" id="KW-1185">Reference proteome</keyword>
<comment type="caution">
    <text evidence="2">The sequence shown here is derived from an EMBL/GenBank/DDBJ whole genome shotgun (WGS) entry which is preliminary data.</text>
</comment>
<reference evidence="2 3" key="1">
    <citation type="submission" date="2018-06" db="EMBL/GenBank/DDBJ databases">
        <title>Genomic Encyclopedia of Type Strains, Phase III (KMG-III): the genomes of soil and plant-associated and newly described type strains.</title>
        <authorList>
            <person name="Whitman W."/>
        </authorList>
    </citation>
    <scope>NUCLEOTIDE SEQUENCE [LARGE SCALE GENOMIC DNA]</scope>
    <source>
        <strain evidence="2 3">CGMCC 4.7090</strain>
    </source>
</reference>
<keyword evidence="1" id="KW-0472">Membrane</keyword>
<accession>A0A327Z9I3</accession>
<evidence type="ECO:0000313" key="3">
    <source>
        <dbReference type="Proteomes" id="UP000249341"/>
    </source>
</evidence>
<keyword evidence="1" id="KW-0812">Transmembrane</keyword>
<feature type="transmembrane region" description="Helical" evidence="1">
    <location>
        <begin position="52"/>
        <end position="74"/>
    </location>
</feature>
<protein>
    <submittedName>
        <fullName evidence="2">Uncharacterized protein</fullName>
    </submittedName>
</protein>
<dbReference type="EMBL" id="QLMJ01000009">
    <property type="protein sequence ID" value="RAK35675.1"/>
    <property type="molecule type" value="Genomic_DNA"/>
</dbReference>
<organism evidence="2 3">
    <name type="scientific">Actinoplanes lutulentus</name>
    <dbReference type="NCBI Taxonomy" id="1287878"/>
    <lineage>
        <taxon>Bacteria</taxon>
        <taxon>Bacillati</taxon>
        <taxon>Actinomycetota</taxon>
        <taxon>Actinomycetes</taxon>
        <taxon>Micromonosporales</taxon>
        <taxon>Micromonosporaceae</taxon>
        <taxon>Actinoplanes</taxon>
    </lineage>
</organism>
<keyword evidence="1" id="KW-1133">Transmembrane helix</keyword>
<proteinExistence type="predicted"/>
<evidence type="ECO:0000256" key="1">
    <source>
        <dbReference type="SAM" id="Phobius"/>
    </source>
</evidence>
<feature type="transmembrane region" description="Helical" evidence="1">
    <location>
        <begin position="12"/>
        <end position="32"/>
    </location>
</feature>
<evidence type="ECO:0000313" key="2">
    <source>
        <dbReference type="EMBL" id="RAK35675.1"/>
    </source>
</evidence>
<feature type="transmembrane region" description="Helical" evidence="1">
    <location>
        <begin position="81"/>
        <end position="100"/>
    </location>
</feature>
<dbReference type="Proteomes" id="UP000249341">
    <property type="component" value="Unassembled WGS sequence"/>
</dbReference>
<sequence>MPAMTGTSRLRTAGGTFTWALVIMVIAAWFFYMAAGSETAWMENLTDDGTGTAVATAAIVVPFLLVLLGVRLFLFRSARLAVVLGWAASLPLFLGLYLAARDAVYCLTCG</sequence>